<gene>
    <name evidence="1" type="ORF">H5985_04920</name>
</gene>
<name>A0ABS2GT16_9BURK</name>
<dbReference type="Proteomes" id="UP000777002">
    <property type="component" value="Unassembled WGS sequence"/>
</dbReference>
<comment type="caution">
    <text evidence="1">The sequence shown here is derived from an EMBL/GenBank/DDBJ whole genome shotgun (WGS) entry which is preliminary data.</text>
</comment>
<proteinExistence type="predicted"/>
<evidence type="ECO:0000313" key="1">
    <source>
        <dbReference type="EMBL" id="MBM6928611.1"/>
    </source>
</evidence>
<evidence type="ECO:0000313" key="2">
    <source>
        <dbReference type="Proteomes" id="UP000777002"/>
    </source>
</evidence>
<dbReference type="RefSeq" id="WP_205050198.1">
    <property type="nucleotide sequence ID" value="NZ_JACJKX010000007.1"/>
</dbReference>
<reference evidence="1 2" key="1">
    <citation type="journal article" date="2021" name="Sci. Rep.">
        <title>The distribution of antibiotic resistance genes in chicken gut microbiota commensals.</title>
        <authorList>
            <person name="Juricova H."/>
            <person name="Matiasovicova J."/>
            <person name="Kubasova T."/>
            <person name="Cejkova D."/>
            <person name="Rychlik I."/>
        </authorList>
    </citation>
    <scope>NUCLEOTIDE SEQUENCE [LARGE SCALE GENOMIC DNA]</scope>
    <source>
        <strain evidence="1 2">An562</strain>
    </source>
</reference>
<accession>A0ABS2GT16</accession>
<sequence length="92" mass="10462">MLSNQEIWIGFVKRVFATSSDLQSAARRLHKGHDLIFGEKATKDSQTLEEKDRAKRAIWAACLKCAENSDEYVDDVAARLIKAHNIIFKNNN</sequence>
<organism evidence="1 2">
    <name type="scientific">Parasutterella secunda</name>
    <dbReference type="NCBI Taxonomy" id="626947"/>
    <lineage>
        <taxon>Bacteria</taxon>
        <taxon>Pseudomonadati</taxon>
        <taxon>Pseudomonadota</taxon>
        <taxon>Betaproteobacteria</taxon>
        <taxon>Burkholderiales</taxon>
        <taxon>Sutterellaceae</taxon>
        <taxon>Parasutterella</taxon>
    </lineage>
</organism>
<keyword evidence="2" id="KW-1185">Reference proteome</keyword>
<dbReference type="EMBL" id="JACJKX010000007">
    <property type="protein sequence ID" value="MBM6928611.1"/>
    <property type="molecule type" value="Genomic_DNA"/>
</dbReference>
<protein>
    <submittedName>
        <fullName evidence="1">Uncharacterized protein</fullName>
    </submittedName>
</protein>